<proteinExistence type="predicted"/>
<dbReference type="AlphaFoldDB" id="A0A645G3I5"/>
<gene>
    <name evidence="1" type="ORF">SDC9_168584</name>
</gene>
<dbReference type="EMBL" id="VSSQ01069130">
    <property type="protein sequence ID" value="MPN21205.1"/>
    <property type="molecule type" value="Genomic_DNA"/>
</dbReference>
<reference evidence="1" key="1">
    <citation type="submission" date="2019-08" db="EMBL/GenBank/DDBJ databases">
        <authorList>
            <person name="Kucharzyk K."/>
            <person name="Murdoch R.W."/>
            <person name="Higgins S."/>
            <person name="Loffler F."/>
        </authorList>
    </citation>
    <scope>NUCLEOTIDE SEQUENCE</scope>
</reference>
<protein>
    <submittedName>
        <fullName evidence="1">Uncharacterized protein</fullName>
    </submittedName>
</protein>
<evidence type="ECO:0000313" key="1">
    <source>
        <dbReference type="EMBL" id="MPN21205.1"/>
    </source>
</evidence>
<sequence length="123" mass="13008">MFLRLETFVAVPVNGTVTTVCDLFKNATSFDPTAIFVTFCCDVIDAEFTTFPATNTEPFESIPNVKPAPASTSTIFFHSLMSQAPVELSPTQATVPSSNAATVCLSPAATSIAFLISFVSSCP</sequence>
<accession>A0A645G3I5</accession>
<organism evidence="1">
    <name type="scientific">bioreactor metagenome</name>
    <dbReference type="NCBI Taxonomy" id="1076179"/>
    <lineage>
        <taxon>unclassified sequences</taxon>
        <taxon>metagenomes</taxon>
        <taxon>ecological metagenomes</taxon>
    </lineage>
</organism>
<name>A0A645G3I5_9ZZZZ</name>
<comment type="caution">
    <text evidence="1">The sequence shown here is derived from an EMBL/GenBank/DDBJ whole genome shotgun (WGS) entry which is preliminary data.</text>
</comment>